<evidence type="ECO:0000256" key="1">
    <source>
        <dbReference type="SAM" id="MobiDB-lite"/>
    </source>
</evidence>
<name>A0ABU1NWU2_9BACL</name>
<dbReference type="EMBL" id="JAVDSB010000003">
    <property type="protein sequence ID" value="MDR6551317.1"/>
    <property type="molecule type" value="Genomic_DNA"/>
</dbReference>
<evidence type="ECO:0000313" key="4">
    <source>
        <dbReference type="Proteomes" id="UP001267290"/>
    </source>
</evidence>
<dbReference type="Proteomes" id="UP001267290">
    <property type="component" value="Unassembled WGS sequence"/>
</dbReference>
<gene>
    <name evidence="3" type="ORF">J2736_002504</name>
</gene>
<organism evidence="3 4">
    <name type="scientific">Paenibacillus qinlingensis</name>
    <dbReference type="NCBI Taxonomy" id="1837343"/>
    <lineage>
        <taxon>Bacteria</taxon>
        <taxon>Bacillati</taxon>
        <taxon>Bacillota</taxon>
        <taxon>Bacilli</taxon>
        <taxon>Bacillales</taxon>
        <taxon>Paenibacillaceae</taxon>
        <taxon>Paenibacillus</taxon>
    </lineage>
</organism>
<sequence>MEALIVFLFKNWYLVIIALTFYYQIQSRRKRAAGGETRTRTGMPTFGNGPGDAGRPVEAKTVQAGHIAQRSRPERTRDEFSQSGLGKSVVAPKLKTSPFTPQVTNSSAAVSSPIYSDEISSSRIFPDQPNREQVLQGVVWAEILGPPRAKKPYRR</sequence>
<evidence type="ECO:0000313" key="3">
    <source>
        <dbReference type="EMBL" id="MDR6551317.1"/>
    </source>
</evidence>
<keyword evidence="4" id="KW-1185">Reference proteome</keyword>
<protein>
    <submittedName>
        <fullName evidence="3">Uncharacterized protein</fullName>
    </submittedName>
</protein>
<reference evidence="3 4" key="1">
    <citation type="submission" date="2023-07" db="EMBL/GenBank/DDBJ databases">
        <title>Sorghum-associated microbial communities from plants grown in Nebraska, USA.</title>
        <authorList>
            <person name="Schachtman D."/>
        </authorList>
    </citation>
    <scope>NUCLEOTIDE SEQUENCE [LARGE SCALE GENOMIC DNA]</scope>
    <source>
        <strain evidence="3 4">CC258</strain>
    </source>
</reference>
<comment type="caution">
    <text evidence="3">The sequence shown here is derived from an EMBL/GenBank/DDBJ whole genome shotgun (WGS) entry which is preliminary data.</text>
</comment>
<accession>A0ABU1NWU2</accession>
<proteinExistence type="predicted"/>
<evidence type="ECO:0000256" key="2">
    <source>
        <dbReference type="SAM" id="Phobius"/>
    </source>
</evidence>
<keyword evidence="2" id="KW-0472">Membrane</keyword>
<keyword evidence="2" id="KW-0812">Transmembrane</keyword>
<dbReference type="RefSeq" id="WP_310226918.1">
    <property type="nucleotide sequence ID" value="NZ_JAVDSB010000003.1"/>
</dbReference>
<feature type="compositionally biased region" description="Basic and acidic residues" evidence="1">
    <location>
        <begin position="71"/>
        <end position="80"/>
    </location>
</feature>
<feature type="compositionally biased region" description="Polar residues" evidence="1">
    <location>
        <begin position="97"/>
        <end position="110"/>
    </location>
</feature>
<keyword evidence="2" id="KW-1133">Transmembrane helix</keyword>
<feature type="transmembrane region" description="Helical" evidence="2">
    <location>
        <begin position="6"/>
        <end position="23"/>
    </location>
</feature>
<feature type="region of interest" description="Disordered" evidence="1">
    <location>
        <begin position="32"/>
        <end position="112"/>
    </location>
</feature>